<dbReference type="Proteomes" id="UP000784294">
    <property type="component" value="Unassembled WGS sequence"/>
</dbReference>
<feature type="compositionally biased region" description="Low complexity" evidence="1">
    <location>
        <begin position="35"/>
        <end position="44"/>
    </location>
</feature>
<dbReference type="AlphaFoldDB" id="A0A3S5A690"/>
<reference evidence="2" key="1">
    <citation type="submission" date="2018-11" db="EMBL/GenBank/DDBJ databases">
        <authorList>
            <consortium name="Pathogen Informatics"/>
        </authorList>
    </citation>
    <scope>NUCLEOTIDE SEQUENCE</scope>
</reference>
<dbReference type="EMBL" id="CAAALY010003222">
    <property type="protein sequence ID" value="VEL08127.1"/>
    <property type="molecule type" value="Genomic_DNA"/>
</dbReference>
<feature type="region of interest" description="Disordered" evidence="1">
    <location>
        <begin position="35"/>
        <end position="66"/>
    </location>
</feature>
<evidence type="ECO:0000313" key="2">
    <source>
        <dbReference type="EMBL" id="VEL08127.1"/>
    </source>
</evidence>
<comment type="caution">
    <text evidence="2">The sequence shown here is derived from an EMBL/GenBank/DDBJ whole genome shotgun (WGS) entry which is preliminary data.</text>
</comment>
<gene>
    <name evidence="2" type="ORF">PXEA_LOCUS1567</name>
</gene>
<keyword evidence="3" id="KW-1185">Reference proteome</keyword>
<protein>
    <submittedName>
        <fullName evidence="2">Uncharacterized protein</fullName>
    </submittedName>
</protein>
<proteinExistence type="predicted"/>
<evidence type="ECO:0000256" key="1">
    <source>
        <dbReference type="SAM" id="MobiDB-lite"/>
    </source>
</evidence>
<organism evidence="2 3">
    <name type="scientific">Protopolystoma xenopodis</name>
    <dbReference type="NCBI Taxonomy" id="117903"/>
    <lineage>
        <taxon>Eukaryota</taxon>
        <taxon>Metazoa</taxon>
        <taxon>Spiralia</taxon>
        <taxon>Lophotrochozoa</taxon>
        <taxon>Platyhelminthes</taxon>
        <taxon>Monogenea</taxon>
        <taxon>Polyopisthocotylea</taxon>
        <taxon>Polystomatidea</taxon>
        <taxon>Polystomatidae</taxon>
        <taxon>Protopolystoma</taxon>
    </lineage>
</organism>
<name>A0A3S5A690_9PLAT</name>
<evidence type="ECO:0000313" key="3">
    <source>
        <dbReference type="Proteomes" id="UP000784294"/>
    </source>
</evidence>
<accession>A0A3S5A690</accession>
<sequence length="136" mass="14864">MASQGVSAVVFRWDQPSISLPHTLTLLVTSLSSQGSQSPSLSNLTDNHRTLPATNNSSEAFGDDVWSPNPKSPALSLVSMTQKATASVDEARLQDYARRSHFLFTLHIYQYRMKPAGSDTEGIHCLPHLFIASFSS</sequence>